<gene>
    <name evidence="4" type="ORF">E8E13_003792</name>
</gene>
<comment type="caution">
    <text evidence="4">The sequence shown here is derived from an EMBL/GenBank/DDBJ whole genome shotgun (WGS) entry which is preliminary data.</text>
</comment>
<dbReference type="EMBL" id="SWKU01000004">
    <property type="protein sequence ID" value="KAF3007442.1"/>
    <property type="molecule type" value="Genomic_DNA"/>
</dbReference>
<dbReference type="Proteomes" id="UP000801428">
    <property type="component" value="Unassembled WGS sequence"/>
</dbReference>
<dbReference type="InterPro" id="IPR032710">
    <property type="entry name" value="NTF2-like_dom_sf"/>
</dbReference>
<name>A0A9P4TJK3_CURKU</name>
<keyword evidence="5" id="KW-1185">Reference proteome</keyword>
<dbReference type="AlphaFoldDB" id="A0A9P4TJK3"/>
<dbReference type="OrthoDB" id="5281072at2759"/>
<feature type="domain" description="Scytalone dehydratase-like" evidence="3">
    <location>
        <begin position="21"/>
        <end position="181"/>
    </location>
</feature>
<protein>
    <recommendedName>
        <fullName evidence="3">Scytalone dehydratase-like domain-containing protein</fullName>
    </recommendedName>
</protein>
<reference evidence="4" key="1">
    <citation type="submission" date="2019-04" db="EMBL/GenBank/DDBJ databases">
        <title>Sequencing of skin fungus with MAO and IRED activity.</title>
        <authorList>
            <person name="Marsaioli A.J."/>
            <person name="Bonatto J.M.C."/>
            <person name="Reis Junior O."/>
        </authorList>
    </citation>
    <scope>NUCLEOTIDE SEQUENCE</scope>
    <source>
        <strain evidence="4">30M1</strain>
    </source>
</reference>
<evidence type="ECO:0000259" key="3">
    <source>
        <dbReference type="Pfam" id="PF02982"/>
    </source>
</evidence>
<sequence>MSQSTSKSISFEGTSQSQACTALSFAWAQSYDTKDWALLSTIISPELHIDYRSVMGPTHLWPSMPADAYVTMMSNPATLGNPLVATQHSLGLATFERTTEDGITGAFQLRAHHLRFASDGRGDANGYDQGRGRKVLASATGHATIKHFYKRNGQGVWKLAGLQPTVLFDEGDLKALFALKEDTAVDEAHV</sequence>
<dbReference type="Gene3D" id="3.10.450.50">
    <property type="match status" value="1"/>
</dbReference>
<dbReference type="SUPFAM" id="SSF54427">
    <property type="entry name" value="NTF2-like"/>
    <property type="match status" value="1"/>
</dbReference>
<organism evidence="4 5">
    <name type="scientific">Curvularia kusanoi</name>
    <name type="common">Cochliobolus kusanoi</name>
    <dbReference type="NCBI Taxonomy" id="90978"/>
    <lineage>
        <taxon>Eukaryota</taxon>
        <taxon>Fungi</taxon>
        <taxon>Dikarya</taxon>
        <taxon>Ascomycota</taxon>
        <taxon>Pezizomycotina</taxon>
        <taxon>Dothideomycetes</taxon>
        <taxon>Pleosporomycetidae</taxon>
        <taxon>Pleosporales</taxon>
        <taxon>Pleosporineae</taxon>
        <taxon>Pleosporaceae</taxon>
        <taxon>Curvularia</taxon>
    </lineage>
</organism>
<evidence type="ECO:0000313" key="5">
    <source>
        <dbReference type="Proteomes" id="UP000801428"/>
    </source>
</evidence>
<dbReference type="Pfam" id="PF02982">
    <property type="entry name" value="Scytalone_dh"/>
    <property type="match status" value="1"/>
</dbReference>
<comment type="similarity">
    <text evidence="1">Belongs to the scytalone dehydratase family.</text>
</comment>
<proteinExistence type="inferred from homology"/>
<evidence type="ECO:0000256" key="1">
    <source>
        <dbReference type="ARBA" id="ARBA00008584"/>
    </source>
</evidence>
<evidence type="ECO:0000313" key="4">
    <source>
        <dbReference type="EMBL" id="KAF3007442.1"/>
    </source>
</evidence>
<keyword evidence="2" id="KW-0456">Lyase</keyword>
<accession>A0A9P4TJK3</accession>
<dbReference type="GO" id="GO:0016829">
    <property type="term" value="F:lyase activity"/>
    <property type="evidence" value="ECO:0007669"/>
    <property type="project" value="UniProtKB-KW"/>
</dbReference>
<dbReference type="InterPro" id="IPR049884">
    <property type="entry name" value="Scytalone_dh"/>
</dbReference>
<evidence type="ECO:0000256" key="2">
    <source>
        <dbReference type="ARBA" id="ARBA00023239"/>
    </source>
</evidence>